<protein>
    <submittedName>
        <fullName evidence="1">MBL fold metallo-hydrolase</fullName>
    </submittedName>
</protein>
<dbReference type="GO" id="GO:0016787">
    <property type="term" value="F:hydrolase activity"/>
    <property type="evidence" value="ECO:0007669"/>
    <property type="project" value="UniProtKB-KW"/>
</dbReference>
<gene>
    <name evidence="1" type="ORF">D0Y96_01710</name>
</gene>
<evidence type="ECO:0000313" key="2">
    <source>
        <dbReference type="Proteomes" id="UP000264702"/>
    </source>
</evidence>
<keyword evidence="2" id="KW-1185">Reference proteome</keyword>
<proteinExistence type="predicted"/>
<dbReference type="PANTHER" id="PTHR43546">
    <property type="entry name" value="UPF0173 METAL-DEPENDENT HYDROLASE MJ1163-RELATED"/>
    <property type="match status" value="1"/>
</dbReference>
<keyword evidence="1" id="KW-0378">Hydrolase</keyword>
<sequence length="309" mass="35192">MQNRKEAGAGTDQRRRMRSMSKALSSVLFLAAACMPLWAQQNRSSEVILKEIQGHHQGMAVWWMGNSGWLVKSGDLLIGTDLDLEAGDKSYPKIHPPPLTPQQLAGELDIEFVTHQHGDHCNVSTIRGLAQGSRTTFVLPQSCLRQVASLNIPKERIIVPEPLHPFDIKGIHVEPIHAIHGNQDFTVLTREPDFVDNIAHNCGYVFNIGGKRILEPGDSVLTEEHLNLKNIDVLFVSPTIHNMYTDRSMILINRLQPSYIFPQHFGTYQVREDISFWTRGYPEELKMNLSQDLQKRYHQLRIGDMFEIR</sequence>
<dbReference type="PROSITE" id="PS51257">
    <property type="entry name" value="PROKAR_LIPOPROTEIN"/>
    <property type="match status" value="1"/>
</dbReference>
<dbReference type="Gene3D" id="3.60.15.10">
    <property type="entry name" value="Ribonuclease Z/Hydroxyacylglutathione hydrolase-like"/>
    <property type="match status" value="1"/>
</dbReference>
<comment type="caution">
    <text evidence="1">The sequence shown here is derived from an EMBL/GenBank/DDBJ whole genome shotgun (WGS) entry which is preliminary data.</text>
</comment>
<organism evidence="1 2">
    <name type="scientific">Paracidobacterium acidisoli</name>
    <dbReference type="NCBI Taxonomy" id="2303751"/>
    <lineage>
        <taxon>Bacteria</taxon>
        <taxon>Pseudomonadati</taxon>
        <taxon>Acidobacteriota</taxon>
        <taxon>Terriglobia</taxon>
        <taxon>Terriglobales</taxon>
        <taxon>Acidobacteriaceae</taxon>
        <taxon>Paracidobacterium</taxon>
    </lineage>
</organism>
<dbReference type="InterPro" id="IPR050114">
    <property type="entry name" value="UPF0173_UPF0282_UlaG_hydrolase"/>
</dbReference>
<dbReference type="Proteomes" id="UP000264702">
    <property type="component" value="Unassembled WGS sequence"/>
</dbReference>
<dbReference type="InterPro" id="IPR036866">
    <property type="entry name" value="RibonucZ/Hydroxyglut_hydro"/>
</dbReference>
<dbReference type="Pfam" id="PF13483">
    <property type="entry name" value="Lactamase_B_3"/>
    <property type="match status" value="1"/>
</dbReference>
<dbReference type="EMBL" id="QVQT01000001">
    <property type="protein sequence ID" value="RFU18312.1"/>
    <property type="molecule type" value="Genomic_DNA"/>
</dbReference>
<accession>A0A372ITP4</accession>
<name>A0A372ITP4_9BACT</name>
<dbReference type="AlphaFoldDB" id="A0A372ITP4"/>
<evidence type="ECO:0000313" key="1">
    <source>
        <dbReference type="EMBL" id="RFU18312.1"/>
    </source>
</evidence>
<reference evidence="1 2" key="1">
    <citation type="submission" date="2018-08" db="EMBL/GenBank/DDBJ databases">
        <title>Acidipila sp. 4G-K13, an acidobacterium isolated from forest soil.</title>
        <authorList>
            <person name="Gao Z.-H."/>
            <person name="Qiu L.-H."/>
        </authorList>
    </citation>
    <scope>NUCLEOTIDE SEQUENCE [LARGE SCALE GENOMIC DNA]</scope>
    <source>
        <strain evidence="1 2">4G-K13</strain>
    </source>
</reference>
<dbReference type="SUPFAM" id="SSF56281">
    <property type="entry name" value="Metallo-hydrolase/oxidoreductase"/>
    <property type="match status" value="1"/>
</dbReference>